<proteinExistence type="predicted"/>
<name>A0A6N9URP0_9ACTN</name>
<evidence type="ECO:0000259" key="1">
    <source>
        <dbReference type="Pfam" id="PF01541"/>
    </source>
</evidence>
<comment type="caution">
    <text evidence="2">The sequence shown here is derived from an EMBL/GenBank/DDBJ whole genome shotgun (WGS) entry which is preliminary data.</text>
</comment>
<evidence type="ECO:0000313" key="3">
    <source>
        <dbReference type="Proteomes" id="UP000469545"/>
    </source>
</evidence>
<dbReference type="CDD" id="cd00719">
    <property type="entry name" value="GIY-YIG_SF"/>
    <property type="match status" value="1"/>
</dbReference>
<dbReference type="InterPro" id="IPR000305">
    <property type="entry name" value="GIY-YIG_endonuc"/>
</dbReference>
<protein>
    <submittedName>
        <fullName evidence="2">GIY-YIG nuclease family protein</fullName>
    </submittedName>
</protein>
<dbReference type="EMBL" id="JAAGMB010000607">
    <property type="protein sequence ID" value="NEB20238.1"/>
    <property type="molecule type" value="Genomic_DNA"/>
</dbReference>
<dbReference type="AlphaFoldDB" id="A0A6N9URP0"/>
<feature type="domain" description="GIY-YIG" evidence="1">
    <location>
        <begin position="56"/>
        <end position="125"/>
    </location>
</feature>
<dbReference type="Gene3D" id="3.40.1440.10">
    <property type="entry name" value="GIY-YIG endonuclease"/>
    <property type="match status" value="1"/>
</dbReference>
<evidence type="ECO:0000313" key="2">
    <source>
        <dbReference type="EMBL" id="NEB20238.1"/>
    </source>
</evidence>
<organism evidence="2 3">
    <name type="scientific">Streptomyces coelicoflavus</name>
    <dbReference type="NCBI Taxonomy" id="285562"/>
    <lineage>
        <taxon>Bacteria</taxon>
        <taxon>Bacillati</taxon>
        <taxon>Actinomycetota</taxon>
        <taxon>Actinomycetes</taxon>
        <taxon>Kitasatosporales</taxon>
        <taxon>Streptomycetaceae</taxon>
        <taxon>Streptomyces</taxon>
    </lineage>
</organism>
<keyword evidence="3" id="KW-1185">Reference proteome</keyword>
<dbReference type="InterPro" id="IPR035901">
    <property type="entry name" value="GIY-YIG_endonuc_sf"/>
</dbReference>
<sequence>MPITRPKGAQALPLENHAEFKLSITKALGDQLAAALKTLTPAPLTEENISSLPGHKGVYQLYRHDDPVYIGKADVTLGQRLRKHLKKLSGRENIHLEWMSFKALSVDEDFAAVAPEKLLIDRFQDSGEAPWNENGFGINDPGVERDTTVFGDDHFDQLYPANLGWVIRDLPQGAQTLRSFLKFVKTALPYTFRYAYYRTKKESFYDQFVVTIEQSEMTADEFLRFVSAQLPESWQIMVLPGYAVMYPKEMYSQSARKHYIGGLELAPNLDLLPWSPKPH</sequence>
<dbReference type="Pfam" id="PF01541">
    <property type="entry name" value="GIY-YIG"/>
    <property type="match status" value="1"/>
</dbReference>
<dbReference type="Proteomes" id="UP000469545">
    <property type="component" value="Unassembled WGS sequence"/>
</dbReference>
<reference evidence="2 3" key="1">
    <citation type="submission" date="2020-01" db="EMBL/GenBank/DDBJ databases">
        <title>Insect and environment-associated Actinomycetes.</title>
        <authorList>
            <person name="Currrie C."/>
            <person name="Chevrette M."/>
            <person name="Carlson C."/>
            <person name="Stubbendieck R."/>
            <person name="Wendt-Pienkowski E."/>
        </authorList>
    </citation>
    <scope>NUCLEOTIDE SEQUENCE [LARGE SCALE GENOMIC DNA]</scope>
    <source>
        <strain evidence="2 3">SID14172</strain>
    </source>
</reference>
<dbReference type="RefSeq" id="WP_164142587.1">
    <property type="nucleotide sequence ID" value="NZ_JAAGMB010000607.1"/>
</dbReference>
<gene>
    <name evidence="2" type="ORF">G3I46_27725</name>
</gene>
<accession>A0A6N9URP0</accession>